<feature type="region of interest" description="Disordered" evidence="9">
    <location>
        <begin position="597"/>
        <end position="624"/>
    </location>
</feature>
<dbReference type="VEuPathDB" id="TriTrypDB:TcCLB.508089.71"/>
<dbReference type="GO" id="GO:0008270">
    <property type="term" value="F:zinc ion binding"/>
    <property type="evidence" value="ECO:0007669"/>
    <property type="project" value="UniProtKB-KW"/>
</dbReference>
<reference evidence="11 12" key="1">
    <citation type="journal article" date="2018" name="Microb. Genom.">
        <title>Expanding an expanded genome: long-read sequencing of Trypanosoma cruzi.</title>
        <authorList>
            <person name="Berna L."/>
            <person name="Rodriguez M."/>
            <person name="Chiribao M.L."/>
            <person name="Parodi-Talice A."/>
            <person name="Pita S."/>
            <person name="Rijo G."/>
            <person name="Alvarez-Valin F."/>
            <person name="Robello C."/>
        </authorList>
    </citation>
    <scope>NUCLEOTIDE SEQUENCE [LARGE SCALE GENOMIC DNA]</scope>
    <source>
        <strain evidence="11 12">TCC</strain>
    </source>
</reference>
<dbReference type="InterPro" id="IPR032714">
    <property type="entry name" value="DZIP1_N"/>
</dbReference>
<evidence type="ECO:0000256" key="1">
    <source>
        <dbReference type="ARBA" id="ARBA00004114"/>
    </source>
</evidence>
<feature type="coiled-coil region" evidence="8">
    <location>
        <begin position="87"/>
        <end position="128"/>
    </location>
</feature>
<dbReference type="VEuPathDB" id="TriTrypDB:TcCLB.508857.90"/>
<dbReference type="VEuPathDB" id="TriTrypDB:C3747_101g89"/>
<evidence type="ECO:0000256" key="6">
    <source>
        <dbReference type="ARBA" id="ARBA00023273"/>
    </source>
</evidence>
<comment type="similarity">
    <text evidence="3">Belongs to the DZIP C2H2-type zinc-finger protein family.</text>
</comment>
<accession>A0A2V2WGU6</accession>
<dbReference type="InterPro" id="IPR051241">
    <property type="entry name" value="DZIP_RILPL"/>
</dbReference>
<dbReference type="VEuPathDB" id="TriTrypDB:TcCLB.504213.10"/>
<feature type="coiled-coil region" evidence="8">
    <location>
        <begin position="197"/>
        <end position="231"/>
    </location>
</feature>
<dbReference type="VEuPathDB" id="TriTrypDB:TCSYLVIO_010331"/>
<protein>
    <recommendedName>
        <fullName evidence="10">C2H2-type domain-containing protein</fullName>
    </recommendedName>
</protein>
<feature type="compositionally biased region" description="Pro residues" evidence="9">
    <location>
        <begin position="250"/>
        <end position="261"/>
    </location>
</feature>
<dbReference type="VEuPathDB" id="TriTrypDB:TcBrA4_0133890"/>
<feature type="region of interest" description="Disordered" evidence="9">
    <location>
        <begin position="743"/>
        <end position="764"/>
    </location>
</feature>
<dbReference type="GO" id="GO:0005737">
    <property type="term" value="C:cytoplasm"/>
    <property type="evidence" value="ECO:0007669"/>
    <property type="project" value="TreeGrafter"/>
</dbReference>
<dbReference type="PROSITE" id="PS50157">
    <property type="entry name" value="ZINC_FINGER_C2H2_2"/>
    <property type="match status" value="1"/>
</dbReference>
<organism evidence="11 12">
    <name type="scientific">Trypanosoma cruzi</name>
    <dbReference type="NCBI Taxonomy" id="5693"/>
    <lineage>
        <taxon>Eukaryota</taxon>
        <taxon>Discoba</taxon>
        <taxon>Euglenozoa</taxon>
        <taxon>Kinetoplastea</taxon>
        <taxon>Metakinetoplastina</taxon>
        <taxon>Trypanosomatida</taxon>
        <taxon>Trypanosomatidae</taxon>
        <taxon>Trypanosoma</taxon>
        <taxon>Schizotrypanum</taxon>
    </lineage>
</organism>
<evidence type="ECO:0000259" key="10">
    <source>
        <dbReference type="PROSITE" id="PS50157"/>
    </source>
</evidence>
<evidence type="ECO:0000256" key="9">
    <source>
        <dbReference type="SAM" id="MobiDB-lite"/>
    </source>
</evidence>
<proteinExistence type="inferred from homology"/>
<gene>
    <name evidence="11" type="ORF">C3747_101g89</name>
</gene>
<feature type="compositionally biased region" description="Pro residues" evidence="9">
    <location>
        <begin position="708"/>
        <end position="717"/>
    </location>
</feature>
<keyword evidence="4 8" id="KW-0175">Coiled coil</keyword>
<feature type="compositionally biased region" description="Low complexity" evidence="9">
    <location>
        <begin position="262"/>
        <end position="280"/>
    </location>
</feature>
<feature type="region of interest" description="Disordered" evidence="9">
    <location>
        <begin position="173"/>
        <end position="194"/>
    </location>
</feature>
<dbReference type="VEuPathDB" id="TriTrypDB:BCY84_20322"/>
<comment type="caution">
    <text evidence="11">The sequence shown here is derived from an EMBL/GenBank/DDBJ whole genome shotgun (WGS) entry which is preliminary data.</text>
</comment>
<dbReference type="PANTHER" id="PTHR21502:SF9">
    <property type="entry name" value="C2H2-TYPE DOMAIN-CONTAINING PROTEIN"/>
    <property type="match status" value="1"/>
</dbReference>
<feature type="compositionally biased region" description="Polar residues" evidence="9">
    <location>
        <begin position="597"/>
        <end position="609"/>
    </location>
</feature>
<comment type="subcellular location">
    <subcellularLocation>
        <location evidence="2">Cytoplasm</location>
        <location evidence="2">Cytoskeleton</location>
        <location evidence="2">Cilium basal body</location>
    </subcellularLocation>
    <subcellularLocation>
        <location evidence="1">Cytoplasm</location>
        <location evidence="1">Cytoskeleton</location>
        <location evidence="1">Microtubule organizing center</location>
        <location evidence="1">Centrosome</location>
        <location evidence="1">Centriole</location>
    </subcellularLocation>
</comment>
<keyword evidence="5" id="KW-0963">Cytoplasm</keyword>
<evidence type="ECO:0000256" key="8">
    <source>
        <dbReference type="SAM" id="Coils"/>
    </source>
</evidence>
<dbReference type="AlphaFoldDB" id="A0A2V2WGU6"/>
<evidence type="ECO:0000256" key="4">
    <source>
        <dbReference type="ARBA" id="ARBA00023054"/>
    </source>
</evidence>
<feature type="region of interest" description="Disordered" evidence="9">
    <location>
        <begin position="686"/>
        <end position="717"/>
    </location>
</feature>
<dbReference type="EMBL" id="PRFC01000101">
    <property type="protein sequence ID" value="PWV07507.1"/>
    <property type="molecule type" value="Genomic_DNA"/>
</dbReference>
<evidence type="ECO:0000313" key="11">
    <source>
        <dbReference type="EMBL" id="PWV07507.1"/>
    </source>
</evidence>
<feature type="compositionally biased region" description="Low complexity" evidence="9">
    <location>
        <begin position="352"/>
        <end position="370"/>
    </location>
</feature>
<feature type="domain" description="C2H2-type" evidence="10">
    <location>
        <begin position="153"/>
        <end position="181"/>
    </location>
</feature>
<dbReference type="VEuPathDB" id="TriTrypDB:TcCL_ESM03891"/>
<dbReference type="Pfam" id="PF13815">
    <property type="entry name" value="Dzip-like_N"/>
    <property type="match status" value="1"/>
</dbReference>
<keyword evidence="6" id="KW-0966">Cell projection</keyword>
<dbReference type="PROSITE" id="PS00028">
    <property type="entry name" value="ZINC_FINGER_C2H2_1"/>
    <property type="match status" value="1"/>
</dbReference>
<keyword evidence="7" id="KW-0479">Metal-binding</keyword>
<keyword evidence="7" id="KW-0862">Zinc</keyword>
<dbReference type="VEuPathDB" id="TriTrypDB:TcG_03986"/>
<dbReference type="PANTHER" id="PTHR21502">
    <property type="entry name" value="ZINC FINGER PROTEIN DZIP1"/>
    <property type="match status" value="1"/>
</dbReference>
<dbReference type="InterPro" id="IPR013087">
    <property type="entry name" value="Znf_C2H2_type"/>
</dbReference>
<dbReference type="SMART" id="SM00355">
    <property type="entry name" value="ZnF_C2H2"/>
    <property type="match status" value="1"/>
</dbReference>
<evidence type="ECO:0000256" key="2">
    <source>
        <dbReference type="ARBA" id="ARBA00004120"/>
    </source>
</evidence>
<dbReference type="Proteomes" id="UP000246078">
    <property type="component" value="Unassembled WGS sequence"/>
</dbReference>
<evidence type="ECO:0000256" key="3">
    <source>
        <dbReference type="ARBA" id="ARBA00009131"/>
    </source>
</evidence>
<feature type="compositionally biased region" description="Polar residues" evidence="9">
    <location>
        <begin position="652"/>
        <end position="662"/>
    </location>
</feature>
<feature type="region of interest" description="Disordered" evidence="9">
    <location>
        <begin position="652"/>
        <end position="674"/>
    </location>
</feature>
<feature type="region of interest" description="Disordered" evidence="9">
    <location>
        <begin position="241"/>
        <end position="299"/>
    </location>
</feature>
<dbReference type="VEuPathDB" id="TriTrypDB:TCDM_05935"/>
<feature type="compositionally biased region" description="Low complexity" evidence="9">
    <location>
        <begin position="747"/>
        <end position="764"/>
    </location>
</feature>
<feature type="compositionally biased region" description="Low complexity" evidence="9">
    <location>
        <begin position="429"/>
        <end position="461"/>
    </location>
</feature>
<name>A0A2V2WGU6_TRYCR</name>
<sequence>MAAASFEFVQGSERLDWGVLVAIDLQRLMKDTNVDTLQRIVENIAFARVTRDEAAMFTPEHILHLFTLCQLVIQYLVCSQECLAKINVKLTERLQEMQHRRDSAEAEREKLHEENVILRKEVKAQRRTLLAYEYANSAGGGVGMTALGGGQSYICPQCGDAYTKKESLQSHVRKRHAAVKNGASPQSQPQEVEKTAYEAQLLQQRQLQEKVEKLENLLEKEKERNDRIQHDSMMMLMQAAMGGAQTKTPSPSPMPPPPPPATATAAVAAAPTTTQKQQTQETLERSPQFHAPPLQVPPEVSAIPVMPDIAALQRYNMTRQQEAANNALLRKISELEALICDLKSTKKDTAEARAAPVPEPARTTVTATPPMEVSSRPPPPPSTQTKQKEQQQSSTLKSHNPSWLTAPGISPAGQTHTAERGEEQTAAEKAAASNVTPAAVPTAAKVSVPSSSSSTSSTSVKQRQASPPPASTSAVSAPVIAPPPLQQKQQQQQKTEKEDIKSTQLTPLHVPVPVPLPVLEAAPKPLGMIHTTPPYVSNSYTSLSTNAQLNTPSVTSPSLNLGSVSADKATTMTSEMLLAKYGPPGPTIVPQNLAKQSLPAPTNPVTKSAPTPFPAWLHSSTHPDDGKKEALISVANAPSSSVNAASTALGTSVSTPSIVSRSESGHPPPLSSYPSVPVAVPVDFSRASQQQAPPPTTIGLEPRLSGPPYTPPPPAVPVGPSYSSGVVLAATGVPHAALPVVKRVKPSRSSGSSSFERSTSSSSS</sequence>
<dbReference type="VEuPathDB" id="TriTrypDB:C4B63_25g324"/>
<dbReference type="GO" id="GO:0005814">
    <property type="term" value="C:centriole"/>
    <property type="evidence" value="ECO:0007669"/>
    <property type="project" value="UniProtKB-SubCell"/>
</dbReference>
<feature type="region of interest" description="Disordered" evidence="9">
    <location>
        <begin position="347"/>
        <end position="508"/>
    </location>
</feature>
<evidence type="ECO:0000313" key="12">
    <source>
        <dbReference type="Proteomes" id="UP000246078"/>
    </source>
</evidence>
<evidence type="ECO:0000256" key="7">
    <source>
        <dbReference type="PROSITE-ProRule" id="PRU00042"/>
    </source>
</evidence>
<keyword evidence="5" id="KW-0206">Cytoskeleton</keyword>
<dbReference type="VEuPathDB" id="TriTrypDB:TCDM_05934"/>
<keyword evidence="7" id="KW-0863">Zinc-finger</keyword>
<evidence type="ECO:0000256" key="5">
    <source>
        <dbReference type="ARBA" id="ARBA00023212"/>
    </source>
</evidence>
<dbReference type="VEuPathDB" id="TriTrypDB:ECC02_006520"/>